<dbReference type="Pfam" id="PF00959">
    <property type="entry name" value="Phage_lysozyme"/>
    <property type="match status" value="1"/>
</dbReference>
<comment type="similarity">
    <text evidence="4">Belongs to the glycosyl hydrolase 24 family.</text>
</comment>
<dbReference type="GO" id="GO:0031640">
    <property type="term" value="P:killing of cells of another organism"/>
    <property type="evidence" value="ECO:0007669"/>
    <property type="project" value="UniProtKB-KW"/>
</dbReference>
<keyword evidence="4" id="KW-0378">Hydrolase</keyword>
<evidence type="ECO:0000256" key="2">
    <source>
        <dbReference type="ARBA" id="ARBA00022638"/>
    </source>
</evidence>
<dbReference type="Gene3D" id="1.10.530.40">
    <property type="match status" value="1"/>
</dbReference>
<proteinExistence type="inferred from homology"/>
<dbReference type="GO" id="GO:0003796">
    <property type="term" value="F:lysozyme activity"/>
    <property type="evidence" value="ECO:0007669"/>
    <property type="project" value="UniProtKB-EC"/>
</dbReference>
<keyword evidence="1 4" id="KW-0929">Antimicrobial</keyword>
<keyword evidence="2 4" id="KW-0081">Bacteriolytic enzyme</keyword>
<dbReference type="GO" id="GO:0042742">
    <property type="term" value="P:defense response to bacterium"/>
    <property type="evidence" value="ECO:0007669"/>
    <property type="project" value="UniProtKB-KW"/>
</dbReference>
<dbReference type="OrthoDB" id="8141296at2"/>
<dbReference type="PANTHER" id="PTHR38107">
    <property type="match status" value="1"/>
</dbReference>
<evidence type="ECO:0000313" key="5">
    <source>
        <dbReference type="EMBL" id="SET42785.1"/>
    </source>
</evidence>
<dbReference type="InterPro" id="IPR051018">
    <property type="entry name" value="Bacteriophage_GH24"/>
</dbReference>
<dbReference type="InterPro" id="IPR033907">
    <property type="entry name" value="Endolysin_autolysin"/>
</dbReference>
<evidence type="ECO:0000256" key="1">
    <source>
        <dbReference type="ARBA" id="ARBA00022529"/>
    </source>
</evidence>
<dbReference type="InterPro" id="IPR002196">
    <property type="entry name" value="Glyco_hydro_24"/>
</dbReference>
<dbReference type="SUPFAM" id="SSF53955">
    <property type="entry name" value="Lysozyme-like"/>
    <property type="match status" value="1"/>
</dbReference>
<dbReference type="Proteomes" id="UP000242642">
    <property type="component" value="Unassembled WGS sequence"/>
</dbReference>
<dbReference type="CDD" id="cd00737">
    <property type="entry name" value="lyz_endolysin_autolysin"/>
    <property type="match status" value="1"/>
</dbReference>
<keyword evidence="3" id="KW-1035">Host cytoplasm</keyword>
<accession>A0A1I0EEA9</accession>
<protein>
    <recommendedName>
        <fullName evidence="4">Lysozyme</fullName>
        <ecNumber evidence="4">3.2.1.17</ecNumber>
    </recommendedName>
</protein>
<dbReference type="GO" id="GO:0009253">
    <property type="term" value="P:peptidoglycan catabolic process"/>
    <property type="evidence" value="ECO:0007669"/>
    <property type="project" value="InterPro"/>
</dbReference>
<dbReference type="InterPro" id="IPR023347">
    <property type="entry name" value="Lysozyme_dom_sf"/>
</dbReference>
<evidence type="ECO:0000256" key="4">
    <source>
        <dbReference type="RuleBase" id="RU003788"/>
    </source>
</evidence>
<keyword evidence="4" id="KW-0326">Glycosidase</keyword>
<gene>
    <name evidence="5" type="ORF">SAMN02583745_02323</name>
</gene>
<name>A0A1I0EEA9_9GAMM</name>
<dbReference type="EMBL" id="FOHV01000025">
    <property type="protein sequence ID" value="SET42785.1"/>
    <property type="molecule type" value="Genomic_DNA"/>
</dbReference>
<dbReference type="InterPro" id="IPR023346">
    <property type="entry name" value="Lysozyme-like_dom_sf"/>
</dbReference>
<keyword evidence="6" id="KW-1185">Reference proteome</keyword>
<dbReference type="GO" id="GO:0016998">
    <property type="term" value="P:cell wall macromolecule catabolic process"/>
    <property type="evidence" value="ECO:0007669"/>
    <property type="project" value="InterPro"/>
</dbReference>
<evidence type="ECO:0000256" key="3">
    <source>
        <dbReference type="ARBA" id="ARBA00023200"/>
    </source>
</evidence>
<dbReference type="PANTHER" id="PTHR38107:SF3">
    <property type="entry name" value="LYSOZYME RRRD-RELATED"/>
    <property type="match status" value="1"/>
</dbReference>
<dbReference type="RefSeq" id="WP_093321263.1">
    <property type="nucleotide sequence ID" value="NZ_FOHV01000025.1"/>
</dbReference>
<sequence>MEILIEGYETTFNQIRTSQSDDDRTPSKELRISEKGIEFIKSWEALKLKAYNDSKGFCTIGYGHLIERNSCENITIPIEFQGGVIQAKADLMFASDLAPVEKVVQNLDIPLYQYEYVALASLLFNTGKNFFVENGAPKMYKYLQSKDYDLVANEFLDITNQGDKGLVRRRKAEYNIFTKDEYINNK</sequence>
<comment type="catalytic activity">
    <reaction evidence="4">
        <text>Hydrolysis of (1-&gt;4)-beta-linkages between N-acetylmuramic acid and N-acetyl-D-glucosamine residues in a peptidoglycan and between N-acetyl-D-glucosamine residues in chitodextrins.</text>
        <dbReference type="EC" id="3.2.1.17"/>
    </reaction>
</comment>
<reference evidence="6" key="1">
    <citation type="submission" date="2016-10" db="EMBL/GenBank/DDBJ databases">
        <authorList>
            <person name="Varghese N."/>
            <person name="Submissions S."/>
        </authorList>
    </citation>
    <scope>NUCLEOTIDE SEQUENCE [LARGE SCALE GENOMIC DNA]</scope>
    <source>
        <strain evidence="6">DSM 18579</strain>
    </source>
</reference>
<organism evidence="5 6">
    <name type="scientific">Thorsellia anophelis DSM 18579</name>
    <dbReference type="NCBI Taxonomy" id="1123402"/>
    <lineage>
        <taxon>Bacteria</taxon>
        <taxon>Pseudomonadati</taxon>
        <taxon>Pseudomonadota</taxon>
        <taxon>Gammaproteobacteria</taxon>
        <taxon>Enterobacterales</taxon>
        <taxon>Thorselliaceae</taxon>
        <taxon>Thorsellia</taxon>
    </lineage>
</organism>
<dbReference type="STRING" id="1123402.SAMN02583745_02323"/>
<evidence type="ECO:0000313" key="6">
    <source>
        <dbReference type="Proteomes" id="UP000242642"/>
    </source>
</evidence>
<dbReference type="EC" id="3.2.1.17" evidence="4"/>
<dbReference type="AlphaFoldDB" id="A0A1I0EEA9"/>